<feature type="transmembrane region" description="Helical" evidence="1">
    <location>
        <begin position="33"/>
        <end position="53"/>
    </location>
</feature>
<name>A0A1G1YGX6_9BACT</name>
<proteinExistence type="predicted"/>
<sequence length="66" mass="7518">MKKKLVFMVLVLVLGALVVVIIDSLLGVDHSNLSLFASLVHSFIYFIWGGLFFKAKDWADDWFTKN</sequence>
<feature type="transmembrane region" description="Helical" evidence="1">
    <location>
        <begin position="5"/>
        <end position="27"/>
    </location>
</feature>
<evidence type="ECO:0000313" key="2">
    <source>
        <dbReference type="EMBL" id="OGY51613.1"/>
    </source>
</evidence>
<reference evidence="2 3" key="1">
    <citation type="journal article" date="2016" name="Nat. Commun.">
        <title>Thousands of microbial genomes shed light on interconnected biogeochemical processes in an aquifer system.</title>
        <authorList>
            <person name="Anantharaman K."/>
            <person name="Brown C.T."/>
            <person name="Hug L.A."/>
            <person name="Sharon I."/>
            <person name="Castelle C.J."/>
            <person name="Probst A.J."/>
            <person name="Thomas B.C."/>
            <person name="Singh A."/>
            <person name="Wilkins M.J."/>
            <person name="Karaoz U."/>
            <person name="Brodie E.L."/>
            <person name="Williams K.H."/>
            <person name="Hubbard S.S."/>
            <person name="Banfield J.F."/>
        </authorList>
    </citation>
    <scope>NUCLEOTIDE SEQUENCE [LARGE SCALE GENOMIC DNA]</scope>
</reference>
<comment type="caution">
    <text evidence="2">The sequence shown here is derived from an EMBL/GenBank/DDBJ whole genome shotgun (WGS) entry which is preliminary data.</text>
</comment>
<dbReference type="Proteomes" id="UP000177376">
    <property type="component" value="Unassembled WGS sequence"/>
</dbReference>
<evidence type="ECO:0000313" key="3">
    <source>
        <dbReference type="Proteomes" id="UP000177376"/>
    </source>
</evidence>
<gene>
    <name evidence="2" type="ORF">A3A02_02280</name>
</gene>
<accession>A0A1G1YGX6</accession>
<keyword evidence="1" id="KW-0472">Membrane</keyword>
<keyword evidence="1" id="KW-0812">Transmembrane</keyword>
<organism evidence="2 3">
    <name type="scientific">Candidatus Buchananbacteria bacterium RIFCSPLOWO2_01_FULL_39_33</name>
    <dbReference type="NCBI Taxonomy" id="1797543"/>
    <lineage>
        <taxon>Bacteria</taxon>
        <taxon>Candidatus Buchananiibacteriota</taxon>
    </lineage>
</organism>
<protein>
    <submittedName>
        <fullName evidence="2">Uncharacterized protein</fullName>
    </submittedName>
</protein>
<dbReference type="EMBL" id="MHIM01000034">
    <property type="protein sequence ID" value="OGY51613.1"/>
    <property type="molecule type" value="Genomic_DNA"/>
</dbReference>
<dbReference type="AlphaFoldDB" id="A0A1G1YGX6"/>
<keyword evidence="1" id="KW-1133">Transmembrane helix</keyword>
<evidence type="ECO:0000256" key="1">
    <source>
        <dbReference type="SAM" id="Phobius"/>
    </source>
</evidence>